<dbReference type="InterPro" id="IPR045851">
    <property type="entry name" value="AMP-bd_C_sf"/>
</dbReference>
<dbReference type="FunFam" id="3.40.50.12780:FF:000019">
    <property type="entry name" value="Long-chain fatty acid transporter"/>
    <property type="match status" value="1"/>
</dbReference>
<dbReference type="Pfam" id="PF13193">
    <property type="entry name" value="AMP-binding_C"/>
    <property type="match status" value="1"/>
</dbReference>
<organism evidence="22 23">
    <name type="scientific">Dermatophagoides pteronyssinus</name>
    <name type="common">European house dust mite</name>
    <dbReference type="NCBI Taxonomy" id="6956"/>
    <lineage>
        <taxon>Eukaryota</taxon>
        <taxon>Metazoa</taxon>
        <taxon>Ecdysozoa</taxon>
        <taxon>Arthropoda</taxon>
        <taxon>Chelicerata</taxon>
        <taxon>Arachnida</taxon>
        <taxon>Acari</taxon>
        <taxon>Acariformes</taxon>
        <taxon>Sarcoptiformes</taxon>
        <taxon>Astigmata</taxon>
        <taxon>Psoroptidia</taxon>
        <taxon>Analgoidea</taxon>
        <taxon>Pyroglyphidae</taxon>
        <taxon>Dermatophagoidinae</taxon>
        <taxon>Dermatophagoides</taxon>
    </lineage>
</organism>
<keyword evidence="9" id="KW-0067">ATP-binding</keyword>
<gene>
    <name evidence="23" type="primary">LOC113792704</name>
</gene>
<keyword evidence="22" id="KW-1185">Reference proteome</keyword>
<evidence type="ECO:0000256" key="3">
    <source>
        <dbReference type="ARBA" id="ARBA00022448"/>
    </source>
</evidence>
<evidence type="ECO:0000256" key="8">
    <source>
        <dbReference type="ARBA" id="ARBA00022832"/>
    </source>
</evidence>
<keyword evidence="8" id="KW-0443">Lipid metabolism</keyword>
<dbReference type="GO" id="GO:0005524">
    <property type="term" value="F:ATP binding"/>
    <property type="evidence" value="ECO:0007669"/>
    <property type="project" value="UniProtKB-KW"/>
</dbReference>
<keyword evidence="4" id="KW-1003">Cell membrane</keyword>
<evidence type="ECO:0000256" key="20">
    <source>
        <dbReference type="ARBA" id="ARBA00068795"/>
    </source>
</evidence>
<keyword evidence="11" id="KW-0445">Lipid transport</keyword>
<reference evidence="23" key="1">
    <citation type="submission" date="2025-08" db="UniProtKB">
        <authorList>
            <consortium name="RefSeq"/>
        </authorList>
    </citation>
    <scope>IDENTIFICATION</scope>
    <source>
        <strain evidence="23">Airmid</strain>
    </source>
</reference>
<dbReference type="InterPro" id="IPR042099">
    <property type="entry name" value="ANL_N_sf"/>
</dbReference>
<keyword evidence="7" id="KW-0547">Nucleotide-binding</keyword>
<evidence type="ECO:0000256" key="5">
    <source>
        <dbReference type="ARBA" id="ARBA00022598"/>
    </source>
</evidence>
<keyword evidence="10" id="KW-1133">Transmembrane helix</keyword>
<evidence type="ECO:0000256" key="7">
    <source>
        <dbReference type="ARBA" id="ARBA00022741"/>
    </source>
</evidence>
<evidence type="ECO:0000256" key="11">
    <source>
        <dbReference type="ARBA" id="ARBA00023055"/>
    </source>
</evidence>
<evidence type="ECO:0000256" key="19">
    <source>
        <dbReference type="ARBA" id="ARBA00060276"/>
    </source>
</evidence>
<dbReference type="InterPro" id="IPR020845">
    <property type="entry name" value="AMP-binding_CS"/>
</dbReference>
<keyword evidence="5" id="KW-0436">Ligase</keyword>
<proteinExistence type="inferred from homology"/>
<keyword evidence="8" id="KW-0276">Fatty acid metabolism</keyword>
<keyword evidence="13" id="KW-0576">Peroxisome</keyword>
<dbReference type="GO" id="GO:0005789">
    <property type="term" value="C:endoplasmic reticulum membrane"/>
    <property type="evidence" value="ECO:0007669"/>
    <property type="project" value="TreeGrafter"/>
</dbReference>
<comment type="function">
    <text evidence="19">Acyl-CoA synthetase required for both the import of long chain fatty acids (LCFAs) (C14-C18) and the activation very long chain fatty acids (VLCFAs) (C20-C26) by esterification of the fatty acids into metabolically active CoA-thioesters for subsequent degradation or incorporation into phospholipids. The transport and fatty acyl-CoA synthetase activities are genetically separable and are thus independent activities. Esterifies VLCFAs in the peroxisome matrix. The VLCFAs are actively transported into peroxisomes by a PXA1-PXA2 heterodimeric transporter in the peroxisomal membrane.</text>
</comment>
<dbReference type="PROSITE" id="PS00455">
    <property type="entry name" value="AMP_BINDING"/>
    <property type="match status" value="1"/>
</dbReference>
<dbReference type="FunCoup" id="A0A6P6XZI0">
    <property type="interactions" value="736"/>
</dbReference>
<dbReference type="GO" id="GO:0005778">
    <property type="term" value="C:peroxisomal membrane"/>
    <property type="evidence" value="ECO:0007669"/>
    <property type="project" value="UniProtKB-SubCell"/>
</dbReference>
<comment type="catalytic activity">
    <reaction evidence="15">
        <text>a very long-chain fatty acid + ATP + CoA = a very long-chain fatty acyl-CoA + AMP + diphosphate</text>
        <dbReference type="Rhea" id="RHEA:54536"/>
        <dbReference type="ChEBI" id="CHEBI:30616"/>
        <dbReference type="ChEBI" id="CHEBI:33019"/>
        <dbReference type="ChEBI" id="CHEBI:57287"/>
        <dbReference type="ChEBI" id="CHEBI:58950"/>
        <dbReference type="ChEBI" id="CHEBI:138261"/>
        <dbReference type="ChEBI" id="CHEBI:456215"/>
    </reaction>
    <physiologicalReaction direction="left-to-right" evidence="15">
        <dbReference type="Rhea" id="RHEA:54537"/>
    </physiologicalReaction>
</comment>
<dbReference type="GO" id="GO:0005324">
    <property type="term" value="F:long-chain fatty acid transmembrane transporter activity"/>
    <property type="evidence" value="ECO:0007669"/>
    <property type="project" value="TreeGrafter"/>
</dbReference>
<evidence type="ECO:0000256" key="12">
    <source>
        <dbReference type="ARBA" id="ARBA00023136"/>
    </source>
</evidence>
<dbReference type="Gene3D" id="3.30.300.30">
    <property type="match status" value="1"/>
</dbReference>
<evidence type="ECO:0000256" key="10">
    <source>
        <dbReference type="ARBA" id="ARBA00022989"/>
    </source>
</evidence>
<evidence type="ECO:0000256" key="6">
    <source>
        <dbReference type="ARBA" id="ARBA00022692"/>
    </source>
</evidence>
<evidence type="ECO:0000313" key="22">
    <source>
        <dbReference type="Proteomes" id="UP000515146"/>
    </source>
</evidence>
<dbReference type="NCBIfam" id="NF006134">
    <property type="entry name" value="PRK08279.1"/>
    <property type="match status" value="1"/>
</dbReference>
<dbReference type="SUPFAM" id="SSF56801">
    <property type="entry name" value="Acetyl-CoA synthetase-like"/>
    <property type="match status" value="1"/>
</dbReference>
<evidence type="ECO:0000256" key="13">
    <source>
        <dbReference type="ARBA" id="ARBA00023140"/>
    </source>
</evidence>
<dbReference type="EC" id="6.2.1.3" evidence="14"/>
<evidence type="ECO:0000256" key="1">
    <source>
        <dbReference type="ARBA" id="ARBA00004651"/>
    </source>
</evidence>
<dbReference type="GO" id="GO:0044539">
    <property type="term" value="P:long-chain fatty acid import into cell"/>
    <property type="evidence" value="ECO:0007669"/>
    <property type="project" value="TreeGrafter"/>
</dbReference>
<evidence type="ECO:0000256" key="17">
    <source>
        <dbReference type="ARBA" id="ARBA00046271"/>
    </source>
</evidence>
<dbReference type="Gene3D" id="3.40.50.12780">
    <property type="entry name" value="N-terminal domain of ligase-like"/>
    <property type="match status" value="1"/>
</dbReference>
<protein>
    <recommendedName>
        <fullName evidence="20">Very long-chain fatty acid transport protein</fullName>
        <ecNumber evidence="14">6.2.1.3</ecNumber>
    </recommendedName>
    <alternativeName>
        <fullName evidence="16">Long-chain-fatty-acid--CoA ligase</fullName>
    </alternativeName>
    <alternativeName>
        <fullName evidence="21">Very-long-chain acyl-CoA synthetase</fullName>
    </alternativeName>
</protein>
<keyword evidence="12" id="KW-0472">Membrane</keyword>
<dbReference type="GO" id="GO:0005886">
    <property type="term" value="C:plasma membrane"/>
    <property type="evidence" value="ECO:0007669"/>
    <property type="project" value="UniProtKB-SubCell"/>
</dbReference>
<dbReference type="Pfam" id="PF00501">
    <property type="entry name" value="AMP-binding"/>
    <property type="match status" value="1"/>
</dbReference>
<dbReference type="PANTHER" id="PTHR43107:SF15">
    <property type="entry name" value="FATTY ACID TRANSPORT PROTEIN 3, ISOFORM A"/>
    <property type="match status" value="1"/>
</dbReference>
<evidence type="ECO:0000256" key="4">
    <source>
        <dbReference type="ARBA" id="ARBA00022475"/>
    </source>
</evidence>
<dbReference type="OrthoDB" id="6408524at2759"/>
<dbReference type="GO" id="GO:0004467">
    <property type="term" value="F:long-chain fatty acid-CoA ligase activity"/>
    <property type="evidence" value="ECO:0007669"/>
    <property type="project" value="UniProtKB-EC"/>
</dbReference>
<comment type="subcellular location">
    <subcellularLocation>
        <location evidence="1">Cell membrane</location>
        <topology evidence="1">Multi-pass membrane protein</topology>
    </subcellularLocation>
    <subcellularLocation>
        <location evidence="17">Peroxisome membrane</location>
    </subcellularLocation>
</comment>
<evidence type="ECO:0000256" key="14">
    <source>
        <dbReference type="ARBA" id="ARBA00026121"/>
    </source>
</evidence>
<evidence type="ECO:0000256" key="2">
    <source>
        <dbReference type="ARBA" id="ARBA00006432"/>
    </source>
</evidence>
<dbReference type="FunFam" id="3.30.300.30:FF:000002">
    <property type="entry name" value="Long-chain fatty acid transport protein 1"/>
    <property type="match status" value="1"/>
</dbReference>
<dbReference type="InterPro" id="IPR025110">
    <property type="entry name" value="AMP-bd_C"/>
</dbReference>
<evidence type="ECO:0000313" key="23">
    <source>
        <dbReference type="RefSeq" id="XP_027198420.1"/>
    </source>
</evidence>
<evidence type="ECO:0000256" key="18">
    <source>
        <dbReference type="ARBA" id="ARBA00048666"/>
    </source>
</evidence>
<sequence length="685" mass="78658">MSQQELKSSIYNSIIFLSKRNKHLFEWLIGSLSLMTIYQWSASIILSIIVIILYLIYSFVGGYHYGYIVLMTIYRDAISLFRFLRTQLYLYRIRRSNQSVPKLFQSICSKHPNKTLFYYRNEKWSFKRVDIFSNKIAQYFLSKGYRKGDEIALFMENRPEYVGIWLGLAKAGLISALINNNQRMNQLIHSLLVIECKAFIFSSQLFQAVDDIRDELSKKNQQIEFYCFNVDDGDSNDDDQSISTTAENGENRNTFYKNLNIEMNKMSSEPPQSTIDSVSFNDRLLYIYTSGTEGLPKAAIIKNSRFIYISAAARFMINIYSTDILYICLPLYHLAGGIIGICQGIVFGNTIAIRNKFSASNFWNDCIRYQCTVAQYIGEICRYLLSQPESESDRQHSVRLMFGNGLRQKIWKQFINRFNIKQIGELYGSTEGNANIINVDNKEGACGFISQIAPSIYPARLIRIDEDTGKPIRDRNGLCVCVKAGETGEFVGKITANPTRAFDGYANEEATKKKIIYNVFRKGDCAFASGDLLTMDKFGYIYFKDRCGDTFRWKGENISTTELEAIISDTLQLADCIVYGVEIPGCEGKAGMAAILDNDHQVDVDELLRKLRQKVPIFAIPVFIRLVDQLELTSTHKLPKVTYRKQGFDPQSIKDPLYFFDSKNFQYIPLDQQLYQQIIDNTIRI</sequence>
<dbReference type="Proteomes" id="UP000515146">
    <property type="component" value="Unplaced"/>
</dbReference>
<dbReference type="RefSeq" id="XP_027198420.1">
    <property type="nucleotide sequence ID" value="XM_027342619.1"/>
</dbReference>
<evidence type="ECO:0000256" key="15">
    <source>
        <dbReference type="ARBA" id="ARBA00036527"/>
    </source>
</evidence>
<comment type="similarity">
    <text evidence="2">Belongs to the ATP-dependent AMP-binding enzyme family.</text>
</comment>
<evidence type="ECO:0000256" key="21">
    <source>
        <dbReference type="ARBA" id="ARBA00078285"/>
    </source>
</evidence>
<accession>A0A6P6XZI0</accession>
<comment type="catalytic activity">
    <reaction evidence="18">
        <text>tetracosanoate + ATP + CoA = tetracosanoyl-CoA + AMP + diphosphate</text>
        <dbReference type="Rhea" id="RHEA:33639"/>
        <dbReference type="ChEBI" id="CHEBI:30616"/>
        <dbReference type="ChEBI" id="CHEBI:31014"/>
        <dbReference type="ChEBI" id="CHEBI:33019"/>
        <dbReference type="ChEBI" id="CHEBI:57287"/>
        <dbReference type="ChEBI" id="CHEBI:65052"/>
        <dbReference type="ChEBI" id="CHEBI:456215"/>
    </reaction>
    <physiologicalReaction direction="left-to-right" evidence="18">
        <dbReference type="Rhea" id="RHEA:33640"/>
    </physiologicalReaction>
</comment>
<keyword evidence="6" id="KW-0812">Transmembrane</keyword>
<name>A0A6P6XZI0_DERPT</name>
<dbReference type="KEGG" id="dpte:113792704"/>
<dbReference type="OMA" id="IYRDVFK"/>
<dbReference type="AlphaFoldDB" id="A0A6P6XZI0"/>
<dbReference type="InterPro" id="IPR000873">
    <property type="entry name" value="AMP-dep_synth/lig_dom"/>
</dbReference>
<dbReference type="InParanoid" id="A0A6P6XZI0"/>
<evidence type="ECO:0000256" key="9">
    <source>
        <dbReference type="ARBA" id="ARBA00022840"/>
    </source>
</evidence>
<keyword evidence="3" id="KW-0813">Transport</keyword>
<dbReference type="PANTHER" id="PTHR43107">
    <property type="entry name" value="LONG-CHAIN FATTY ACID TRANSPORT PROTEIN"/>
    <property type="match status" value="1"/>
</dbReference>
<evidence type="ECO:0000256" key="16">
    <source>
        <dbReference type="ARBA" id="ARBA00041297"/>
    </source>
</evidence>